<dbReference type="CDD" id="cd00821">
    <property type="entry name" value="PH"/>
    <property type="match status" value="1"/>
</dbReference>
<evidence type="ECO:0000313" key="3">
    <source>
        <dbReference type="Proteomes" id="UP000243217"/>
    </source>
</evidence>
<gene>
    <name evidence="2" type="ORF">THRCLA_22433</name>
</gene>
<dbReference type="SMART" id="SM00233">
    <property type="entry name" value="PH"/>
    <property type="match status" value="1"/>
</dbReference>
<dbReference type="Gene3D" id="2.30.29.30">
    <property type="entry name" value="Pleckstrin-homology domain (PH domain)/Phosphotyrosine-binding domain (PTB)"/>
    <property type="match status" value="1"/>
</dbReference>
<dbReference type="PROSITE" id="PS50003">
    <property type="entry name" value="PH_DOMAIN"/>
    <property type="match status" value="1"/>
</dbReference>
<evidence type="ECO:0000313" key="2">
    <source>
        <dbReference type="EMBL" id="OQR91832.1"/>
    </source>
</evidence>
<organism evidence="2 3">
    <name type="scientific">Thraustotheca clavata</name>
    <dbReference type="NCBI Taxonomy" id="74557"/>
    <lineage>
        <taxon>Eukaryota</taxon>
        <taxon>Sar</taxon>
        <taxon>Stramenopiles</taxon>
        <taxon>Oomycota</taxon>
        <taxon>Saprolegniomycetes</taxon>
        <taxon>Saprolegniales</taxon>
        <taxon>Achlyaceae</taxon>
        <taxon>Thraustotheca</taxon>
    </lineage>
</organism>
<dbReference type="InterPro" id="IPR011993">
    <property type="entry name" value="PH-like_dom_sf"/>
</dbReference>
<sequence>MLLTMDSLLKMAAKVPAITIEEHMKEARRMEEDGILLPQLTQLNYEVEAEIFRHGKAIRHHNDLNNNTIRPSLRSPSLRRRGSLVLDMGSLVESVESPRSSTHTSPRNAFNSSNYQSLFLTAALQLLEEKGNNSLHDQTIATLETKLPHDTILAGYLKKAKDNSLRTSTKKYVILTQGVLTYYADVNTTTNKKVPTTDVILVSRRYICRENLSQRFQNKFAFELIASDTAESSPHAKRKTRIIWMAKSENERRIWVQAIRSVINNMTISPSVRDHDCYEFLLLQRQLKDAKSKSHYLHALNSIKQELDVPVEWVHQQADSRNHIRCGMDQVFKDLGRDKVKINSRVYSGADGTECVIGALASAFMDVHNDQDEILSEAQALGIVRSILLSCNRTQSGGDTYETVDFLYHNESLIVLCPSSLEALPLEINIFLHDSCPELTLSMTAANDFISEPNAPPRESSLNLSSKNDLSIGRNSMATALSLGDDFEANFLPSKALSLFGKDKEPVELVSFAGKKIHINIVAETSYNICDTNPQGDITKDTWATIKATFKQSFVYVPHYGVLEGKGFVRVNASNIH</sequence>
<dbReference type="Pfam" id="PF00169">
    <property type="entry name" value="PH"/>
    <property type="match status" value="1"/>
</dbReference>
<proteinExistence type="predicted"/>
<dbReference type="AlphaFoldDB" id="A0A1V9Z1Q6"/>
<dbReference type="InterPro" id="IPR001849">
    <property type="entry name" value="PH_domain"/>
</dbReference>
<dbReference type="OrthoDB" id="185175at2759"/>
<dbReference type="SUPFAM" id="SSF50729">
    <property type="entry name" value="PH domain-like"/>
    <property type="match status" value="1"/>
</dbReference>
<accession>A0A1V9Z1Q6</accession>
<dbReference type="Proteomes" id="UP000243217">
    <property type="component" value="Unassembled WGS sequence"/>
</dbReference>
<keyword evidence="3" id="KW-1185">Reference proteome</keyword>
<protein>
    <recommendedName>
        <fullName evidence="1">PH domain-containing protein</fullName>
    </recommendedName>
</protein>
<comment type="caution">
    <text evidence="2">The sequence shown here is derived from an EMBL/GenBank/DDBJ whole genome shotgun (WGS) entry which is preliminary data.</text>
</comment>
<name>A0A1V9Z1Q6_9STRA</name>
<feature type="domain" description="PH" evidence="1">
    <location>
        <begin position="150"/>
        <end position="264"/>
    </location>
</feature>
<dbReference type="EMBL" id="JNBS01002385">
    <property type="protein sequence ID" value="OQR91832.1"/>
    <property type="molecule type" value="Genomic_DNA"/>
</dbReference>
<reference evidence="2 3" key="1">
    <citation type="journal article" date="2014" name="Genome Biol. Evol.">
        <title>The secreted proteins of Achlya hypogyna and Thraustotheca clavata identify the ancestral oomycete secretome and reveal gene acquisitions by horizontal gene transfer.</title>
        <authorList>
            <person name="Misner I."/>
            <person name="Blouin N."/>
            <person name="Leonard G."/>
            <person name="Richards T.A."/>
            <person name="Lane C.E."/>
        </authorList>
    </citation>
    <scope>NUCLEOTIDE SEQUENCE [LARGE SCALE GENOMIC DNA]</scope>
    <source>
        <strain evidence="2 3">ATCC 34112</strain>
    </source>
</reference>
<evidence type="ECO:0000259" key="1">
    <source>
        <dbReference type="PROSITE" id="PS50003"/>
    </source>
</evidence>